<keyword evidence="5 8" id="KW-0862">Zinc</keyword>
<evidence type="ECO:0000256" key="8">
    <source>
        <dbReference type="HAMAP-Rule" id="MF_01152"/>
    </source>
</evidence>
<keyword evidence="4 8" id="KW-0863">Zinc-finger</keyword>
<keyword evidence="1 8" id="KW-0235">DNA replication</keyword>
<dbReference type="Pfam" id="PF00684">
    <property type="entry name" value="DnaJ_CXXCXGXG"/>
    <property type="match status" value="1"/>
</dbReference>
<feature type="repeat" description="CXXCXGXG motif" evidence="8">
    <location>
        <begin position="152"/>
        <end position="159"/>
    </location>
</feature>
<dbReference type="InterPro" id="IPR036869">
    <property type="entry name" value="J_dom_sf"/>
</dbReference>
<organism evidence="12 13">
    <name type="scientific">Candidatus Trichorickettsia mobilis</name>
    <dbReference type="NCBI Taxonomy" id="1346319"/>
    <lineage>
        <taxon>Bacteria</taxon>
        <taxon>Pseudomonadati</taxon>
        <taxon>Pseudomonadota</taxon>
        <taxon>Alphaproteobacteria</taxon>
        <taxon>Rickettsiales</taxon>
        <taxon>Rickettsiaceae</taxon>
        <taxon>Rickettsieae</taxon>
        <taxon>Candidatus Trichorickettsia</taxon>
    </lineage>
</organism>
<feature type="domain" description="J" evidence="10">
    <location>
        <begin position="5"/>
        <end position="70"/>
    </location>
</feature>
<sequence>MSPEDYYAVLGVSKSANQQEIKKAYHKLAMQYHPDRNSDNSEAEKKFKKINEAYDVLKDEQKKAAYDKFGHNAFQNSGGGGGFNRGAGGGEFHDINDIFGDFFSDFMGGKSRATKSSSKIKGADLKYNITITLEEAYKGVDKNINFTTEVKCNSCNGSGSEGDSSVTTCDMCHGRGVNRMQQGFFTLEQTCGKCQGMGQIIKTPCKKCFGNGRHSQVKNLLVNIPAGIEDGTKIRLVGEGEAGIRGGNSGDLYIFVTIRAHDIYKADLANLHCRLPISFTKAALGGEIEVPIIEGGKVSLKIPAGTQNGDQLKLRGKGMSKVRATTRGDMIAHVYIEVPKSLTKKQRELLELLDKELDDGKSDDVSFFNKMKNLWS</sequence>
<proteinExistence type="inferred from homology"/>
<accession>A0ABZ0UTZ0</accession>
<dbReference type="SUPFAM" id="SSF46565">
    <property type="entry name" value="Chaperone J-domain"/>
    <property type="match status" value="1"/>
</dbReference>
<evidence type="ECO:0000256" key="2">
    <source>
        <dbReference type="ARBA" id="ARBA00022723"/>
    </source>
</evidence>
<feature type="binding site" evidence="8">
    <location>
        <position position="205"/>
    </location>
    <ligand>
        <name>Zn(2+)</name>
        <dbReference type="ChEBI" id="CHEBI:29105"/>
        <label>1</label>
    </ligand>
</feature>
<evidence type="ECO:0000259" key="10">
    <source>
        <dbReference type="PROSITE" id="PS50076"/>
    </source>
</evidence>
<dbReference type="InterPro" id="IPR002939">
    <property type="entry name" value="DnaJ_C"/>
</dbReference>
<evidence type="ECO:0000256" key="1">
    <source>
        <dbReference type="ARBA" id="ARBA00022705"/>
    </source>
</evidence>
<keyword evidence="8" id="KW-0963">Cytoplasm</keyword>
<reference evidence="12 13" key="1">
    <citation type="submission" date="2022-10" db="EMBL/GenBank/DDBJ databases">
        <title>Host association and intracellularity evolved multiple times independently in the Rickettsiales.</title>
        <authorList>
            <person name="Castelli M."/>
            <person name="Nardi T."/>
            <person name="Gammuto L."/>
            <person name="Bellinzona G."/>
            <person name="Sabaneyeva E."/>
            <person name="Potekhin A."/>
            <person name="Serra V."/>
            <person name="Petroni G."/>
            <person name="Sassera D."/>
        </authorList>
    </citation>
    <scope>NUCLEOTIDE SEQUENCE [LARGE SCALE GENOMIC DNA]</scope>
    <source>
        <strain evidence="12 13">Kr 154-4</strain>
    </source>
</reference>
<dbReference type="PANTHER" id="PTHR43096:SF52">
    <property type="entry name" value="DNAJ HOMOLOG 1, MITOCHONDRIAL-RELATED"/>
    <property type="match status" value="1"/>
</dbReference>
<evidence type="ECO:0000256" key="7">
    <source>
        <dbReference type="ARBA" id="ARBA00023186"/>
    </source>
</evidence>
<comment type="domain">
    <text evidence="8">The J domain is necessary and sufficient to stimulate DnaK ATPase activity. Zinc center 1 plays an important role in the autonomous, DnaK-independent chaperone activity of DnaJ. Zinc center 2 is essential for interaction with DnaK and for DnaJ activity.</text>
</comment>
<dbReference type="RefSeq" id="WP_323738051.1">
    <property type="nucleotide sequence ID" value="NZ_CP112932.1"/>
</dbReference>
<evidence type="ECO:0000256" key="5">
    <source>
        <dbReference type="ARBA" id="ARBA00022833"/>
    </source>
</evidence>
<feature type="domain" description="CR-type" evidence="11">
    <location>
        <begin position="139"/>
        <end position="217"/>
    </location>
</feature>
<feature type="binding site" evidence="8">
    <location>
        <position position="152"/>
    </location>
    <ligand>
        <name>Zn(2+)</name>
        <dbReference type="ChEBI" id="CHEBI:29105"/>
        <label>1</label>
    </ligand>
</feature>
<dbReference type="CDD" id="cd10719">
    <property type="entry name" value="DnaJ_zf"/>
    <property type="match status" value="1"/>
</dbReference>
<feature type="binding site" evidence="8">
    <location>
        <position position="172"/>
    </location>
    <ligand>
        <name>Zn(2+)</name>
        <dbReference type="ChEBI" id="CHEBI:29105"/>
        <label>2</label>
    </ligand>
</feature>
<dbReference type="PRINTS" id="PR00625">
    <property type="entry name" value="JDOMAIN"/>
</dbReference>
<evidence type="ECO:0000259" key="11">
    <source>
        <dbReference type="PROSITE" id="PS51188"/>
    </source>
</evidence>
<dbReference type="EMBL" id="CP112932">
    <property type="protein sequence ID" value="WPY01266.1"/>
    <property type="molecule type" value="Genomic_DNA"/>
</dbReference>
<evidence type="ECO:0000256" key="3">
    <source>
        <dbReference type="ARBA" id="ARBA00022737"/>
    </source>
</evidence>
<dbReference type="Pfam" id="PF01556">
    <property type="entry name" value="DnaJ_C"/>
    <property type="match status" value="1"/>
</dbReference>
<evidence type="ECO:0000313" key="13">
    <source>
        <dbReference type="Proteomes" id="UP001326613"/>
    </source>
</evidence>
<evidence type="ECO:0000256" key="4">
    <source>
        <dbReference type="ARBA" id="ARBA00022771"/>
    </source>
</evidence>
<evidence type="ECO:0000256" key="6">
    <source>
        <dbReference type="ARBA" id="ARBA00023016"/>
    </source>
</evidence>
<comment type="cofactor">
    <cofactor evidence="8">
        <name>Zn(2+)</name>
        <dbReference type="ChEBI" id="CHEBI:29105"/>
    </cofactor>
    <text evidence="8">Binds 2 Zn(2+) ions per monomer.</text>
</comment>
<dbReference type="InterPro" id="IPR001305">
    <property type="entry name" value="HSP_DnaJ_Cys-rich_dom"/>
</dbReference>
<feature type="repeat" description="CXXCXGXG motif" evidence="8">
    <location>
        <begin position="169"/>
        <end position="176"/>
    </location>
</feature>
<dbReference type="CDD" id="cd10747">
    <property type="entry name" value="DnaJ_C"/>
    <property type="match status" value="1"/>
</dbReference>
<comment type="similarity">
    <text evidence="8">Belongs to the DnaJ family.</text>
</comment>
<dbReference type="Pfam" id="PF00226">
    <property type="entry name" value="DnaJ"/>
    <property type="match status" value="1"/>
</dbReference>
<name>A0ABZ0UTZ0_9RICK</name>
<feature type="binding site" evidence="8">
    <location>
        <position position="191"/>
    </location>
    <ligand>
        <name>Zn(2+)</name>
        <dbReference type="ChEBI" id="CHEBI:29105"/>
        <label>2</label>
    </ligand>
</feature>
<feature type="repeat" description="CXXCXGXG motif" evidence="8">
    <location>
        <begin position="205"/>
        <end position="212"/>
    </location>
</feature>
<keyword evidence="6 8" id="KW-0346">Stress response</keyword>
<dbReference type="Gene3D" id="2.10.230.10">
    <property type="entry name" value="Heat shock protein DnaJ, cysteine-rich domain"/>
    <property type="match status" value="1"/>
</dbReference>
<feature type="binding site" evidence="8">
    <location>
        <position position="169"/>
    </location>
    <ligand>
        <name>Zn(2+)</name>
        <dbReference type="ChEBI" id="CHEBI:29105"/>
        <label>2</label>
    </ligand>
</feature>
<dbReference type="InterPro" id="IPR008971">
    <property type="entry name" value="HSP40/DnaJ_pept-bd"/>
</dbReference>
<dbReference type="NCBIfam" id="NF008035">
    <property type="entry name" value="PRK10767.1"/>
    <property type="match status" value="1"/>
</dbReference>
<keyword evidence="3 8" id="KW-0677">Repeat</keyword>
<feature type="zinc finger region" description="CR-type" evidence="9">
    <location>
        <begin position="139"/>
        <end position="217"/>
    </location>
</feature>
<dbReference type="SUPFAM" id="SSF49493">
    <property type="entry name" value="HSP40/DnaJ peptide-binding domain"/>
    <property type="match status" value="2"/>
</dbReference>
<evidence type="ECO:0000313" key="12">
    <source>
        <dbReference type="EMBL" id="WPY01266.1"/>
    </source>
</evidence>
<feature type="binding site" evidence="8">
    <location>
        <position position="194"/>
    </location>
    <ligand>
        <name>Zn(2+)</name>
        <dbReference type="ChEBI" id="CHEBI:29105"/>
        <label>2</label>
    </ligand>
</feature>
<dbReference type="PANTHER" id="PTHR43096">
    <property type="entry name" value="DNAJ HOMOLOG 1, MITOCHONDRIAL-RELATED"/>
    <property type="match status" value="1"/>
</dbReference>
<dbReference type="PROSITE" id="PS51188">
    <property type="entry name" value="ZF_CR"/>
    <property type="match status" value="1"/>
</dbReference>
<gene>
    <name evidence="8" type="primary">dnaJ</name>
    <name evidence="12" type="ORF">Trichorick_01174</name>
</gene>
<comment type="subcellular location">
    <subcellularLocation>
        <location evidence="8">Cytoplasm</location>
    </subcellularLocation>
</comment>
<comment type="subunit">
    <text evidence="8">Homodimer.</text>
</comment>
<feature type="repeat" description="CXXCXGXG motif" evidence="8">
    <location>
        <begin position="191"/>
        <end position="198"/>
    </location>
</feature>
<dbReference type="InterPro" id="IPR036410">
    <property type="entry name" value="HSP_DnaJ_Cys-rich_dom_sf"/>
</dbReference>
<dbReference type="Gene3D" id="1.10.287.110">
    <property type="entry name" value="DnaJ domain"/>
    <property type="match status" value="1"/>
</dbReference>
<comment type="function">
    <text evidence="8">Participates actively in the response to hyperosmotic and heat shock by preventing the aggregation of stress-denatured proteins and by disaggregating proteins, also in an autonomous, DnaK-independent fashion. Unfolded proteins bind initially to DnaJ; upon interaction with the DnaJ-bound protein, DnaK hydrolyzes its bound ATP, resulting in the formation of a stable complex. GrpE releases ADP from DnaK; ATP binding to DnaK triggers the release of the substrate protein, thus completing the reaction cycle. Several rounds of ATP-dependent interactions between DnaJ, DnaK and GrpE are required for fully efficient folding. Also involved, together with DnaK and GrpE, in the DNA replication of plasmids through activation of initiation proteins.</text>
</comment>
<dbReference type="Gene3D" id="2.60.260.20">
    <property type="entry name" value="Urease metallochaperone UreE, N-terminal domain"/>
    <property type="match status" value="2"/>
</dbReference>
<dbReference type="NCBIfam" id="TIGR02349">
    <property type="entry name" value="DnaJ_bact"/>
    <property type="match status" value="1"/>
</dbReference>
<dbReference type="SUPFAM" id="SSF57938">
    <property type="entry name" value="DnaJ/Hsp40 cysteine-rich domain"/>
    <property type="match status" value="1"/>
</dbReference>
<dbReference type="SMART" id="SM00271">
    <property type="entry name" value="DnaJ"/>
    <property type="match status" value="1"/>
</dbReference>
<protein>
    <recommendedName>
        <fullName evidence="8">Chaperone protein DnaJ</fullName>
    </recommendedName>
</protein>
<keyword evidence="2 8" id="KW-0479">Metal-binding</keyword>
<dbReference type="InterPro" id="IPR018253">
    <property type="entry name" value="DnaJ_domain_CS"/>
</dbReference>
<keyword evidence="7 8" id="KW-0143">Chaperone</keyword>
<dbReference type="Proteomes" id="UP001326613">
    <property type="component" value="Chromosome"/>
</dbReference>
<feature type="binding site" evidence="8">
    <location>
        <position position="155"/>
    </location>
    <ligand>
        <name>Zn(2+)</name>
        <dbReference type="ChEBI" id="CHEBI:29105"/>
        <label>1</label>
    </ligand>
</feature>
<dbReference type="PROSITE" id="PS50076">
    <property type="entry name" value="DNAJ_2"/>
    <property type="match status" value="1"/>
</dbReference>
<dbReference type="HAMAP" id="MF_01152">
    <property type="entry name" value="DnaJ"/>
    <property type="match status" value="1"/>
</dbReference>
<evidence type="ECO:0000256" key="9">
    <source>
        <dbReference type="PROSITE-ProRule" id="PRU00546"/>
    </source>
</evidence>
<dbReference type="InterPro" id="IPR001623">
    <property type="entry name" value="DnaJ_domain"/>
</dbReference>
<feature type="binding site" evidence="8">
    <location>
        <position position="208"/>
    </location>
    <ligand>
        <name>Zn(2+)</name>
        <dbReference type="ChEBI" id="CHEBI:29105"/>
        <label>1</label>
    </ligand>
</feature>
<dbReference type="PROSITE" id="PS00636">
    <property type="entry name" value="DNAJ_1"/>
    <property type="match status" value="1"/>
</dbReference>
<keyword evidence="13" id="KW-1185">Reference proteome</keyword>
<dbReference type="CDD" id="cd06257">
    <property type="entry name" value="DnaJ"/>
    <property type="match status" value="1"/>
</dbReference>
<dbReference type="InterPro" id="IPR012724">
    <property type="entry name" value="DnaJ"/>
</dbReference>